<organism evidence="2 3">
    <name type="scientific">Heracleum sosnowskyi</name>
    <dbReference type="NCBI Taxonomy" id="360622"/>
    <lineage>
        <taxon>Eukaryota</taxon>
        <taxon>Viridiplantae</taxon>
        <taxon>Streptophyta</taxon>
        <taxon>Embryophyta</taxon>
        <taxon>Tracheophyta</taxon>
        <taxon>Spermatophyta</taxon>
        <taxon>Magnoliopsida</taxon>
        <taxon>eudicotyledons</taxon>
        <taxon>Gunneridae</taxon>
        <taxon>Pentapetalae</taxon>
        <taxon>asterids</taxon>
        <taxon>campanulids</taxon>
        <taxon>Apiales</taxon>
        <taxon>Apiaceae</taxon>
        <taxon>Apioideae</taxon>
        <taxon>apioid superclade</taxon>
        <taxon>Tordylieae</taxon>
        <taxon>Tordyliinae</taxon>
        <taxon>Heracleum</taxon>
    </lineage>
</organism>
<comment type="caution">
    <text evidence="2">The sequence shown here is derived from an EMBL/GenBank/DDBJ whole genome shotgun (WGS) entry which is preliminary data.</text>
</comment>
<protein>
    <submittedName>
        <fullName evidence="2">Uncharacterized protein</fullName>
    </submittedName>
</protein>
<reference evidence="2" key="1">
    <citation type="submission" date="2023-02" db="EMBL/GenBank/DDBJ databases">
        <title>Genome of toxic invasive species Heracleum sosnowskyi carries increased number of genes despite the absence of recent whole-genome duplications.</title>
        <authorList>
            <person name="Schelkunov M."/>
            <person name="Shtratnikova V."/>
            <person name="Makarenko M."/>
            <person name="Klepikova A."/>
            <person name="Omelchenko D."/>
            <person name="Novikova G."/>
            <person name="Obukhova E."/>
            <person name="Bogdanov V."/>
            <person name="Penin A."/>
            <person name="Logacheva M."/>
        </authorList>
    </citation>
    <scope>NUCLEOTIDE SEQUENCE</scope>
    <source>
        <strain evidence="2">Hsosn_3</strain>
        <tissue evidence="2">Leaf</tissue>
    </source>
</reference>
<dbReference type="PANTHER" id="PTHR33526">
    <property type="entry name" value="OS07G0123800 PROTEIN"/>
    <property type="match status" value="1"/>
</dbReference>
<dbReference type="AlphaFoldDB" id="A0AAD8HIP4"/>
<sequence>MKTTSNQKKLIKIITMPIRVLNKGKDMYVRSMMNVAQKPRYGSSNNMMRSARKGQGSVADRGLSKSLSTSATTSRSSSYRNDDLRDFIRAHSTSNMGFEIDFYLEQLIKEEQMKKLKELMERNNFSKSKSLRGPSKSYSIVAMGRIDEEGEVEEVSTSNGVKKIEGFHSRSKSLPFRKTSSNIGAF</sequence>
<dbReference type="EMBL" id="JAUIZM010000009">
    <property type="protein sequence ID" value="KAK1366927.1"/>
    <property type="molecule type" value="Genomic_DNA"/>
</dbReference>
<dbReference type="InterPro" id="IPR016972">
    <property type="entry name" value="UCP031279"/>
</dbReference>
<feature type="region of interest" description="Disordered" evidence="1">
    <location>
        <begin position="39"/>
        <end position="79"/>
    </location>
</feature>
<feature type="compositionally biased region" description="Low complexity" evidence="1">
    <location>
        <begin position="64"/>
        <end position="78"/>
    </location>
</feature>
<dbReference type="PIRSF" id="PIRSF031279">
    <property type="entry name" value="UCP031279"/>
    <property type="match status" value="1"/>
</dbReference>
<reference evidence="2" key="2">
    <citation type="submission" date="2023-05" db="EMBL/GenBank/DDBJ databases">
        <authorList>
            <person name="Schelkunov M.I."/>
        </authorList>
    </citation>
    <scope>NUCLEOTIDE SEQUENCE</scope>
    <source>
        <strain evidence="2">Hsosn_3</strain>
        <tissue evidence="2">Leaf</tissue>
    </source>
</reference>
<evidence type="ECO:0000313" key="2">
    <source>
        <dbReference type="EMBL" id="KAK1366927.1"/>
    </source>
</evidence>
<name>A0AAD8HIP4_9APIA</name>
<proteinExistence type="predicted"/>
<evidence type="ECO:0000313" key="3">
    <source>
        <dbReference type="Proteomes" id="UP001237642"/>
    </source>
</evidence>
<evidence type="ECO:0000256" key="1">
    <source>
        <dbReference type="SAM" id="MobiDB-lite"/>
    </source>
</evidence>
<accession>A0AAD8HIP4</accession>
<dbReference type="Proteomes" id="UP001237642">
    <property type="component" value="Unassembled WGS sequence"/>
</dbReference>
<gene>
    <name evidence="2" type="ORF">POM88_042488</name>
</gene>
<keyword evidence="3" id="KW-1185">Reference proteome</keyword>
<dbReference type="PANTHER" id="PTHR33526:SF13">
    <property type="entry name" value="TYROSINE-PROTEIN PHOSPHATASE 3-LIKE"/>
    <property type="match status" value="1"/>
</dbReference>